<organism evidence="1 2">
    <name type="scientific">Halanaerobium praevalens (strain ATCC 33744 / DSM 2228 / GSL)</name>
    <dbReference type="NCBI Taxonomy" id="572479"/>
    <lineage>
        <taxon>Bacteria</taxon>
        <taxon>Bacillati</taxon>
        <taxon>Bacillota</taxon>
        <taxon>Clostridia</taxon>
        <taxon>Halanaerobiales</taxon>
        <taxon>Halanaerobiaceae</taxon>
        <taxon>Halanaerobium</taxon>
    </lineage>
</organism>
<dbReference type="InterPro" id="IPR013785">
    <property type="entry name" value="Aldolase_TIM"/>
</dbReference>
<dbReference type="Gene3D" id="3.20.20.70">
    <property type="entry name" value="Aldolase class I"/>
    <property type="match status" value="1"/>
</dbReference>
<sequence>MKQVYSLIPNFYDAKQQFDYQKTKKLLEHNLKNGQNKFYLKTAAYNFLKLNYKQQQKFYFQLLNLMPAKADVLIETDFSSLATIQTIIEELNLFPKQFKLVIRLSSLDKINLKSNLEAYLLDLAYLNKNCRSDFYINLDSRLLNLIDSQKLIEKSLAFNNLQGFLIDPVSFYDLDLKKFKLLKGKYKNQFEFLVLADDFYYLNLDLGVKTISKYFNLLPSFFKDLALKFSNNSLELAKKQQLALNEFMQFVQNLEETEAFKYLLAKILDFEPISSLSETEKLNLEAEFNKINEYIVDKV</sequence>
<dbReference type="STRING" id="572479.Hprae_1818"/>
<keyword evidence="2" id="KW-1185">Reference proteome</keyword>
<reference evidence="2" key="1">
    <citation type="submission" date="2010-10" db="EMBL/GenBank/DDBJ databases">
        <title>The complete genome of Halanaerobium praevalens DSM 2228.</title>
        <authorList>
            <consortium name="US DOE Joint Genome Institute (JGI-PGF)"/>
            <person name="Lucas S."/>
            <person name="Copeland A."/>
            <person name="Lapidus A."/>
            <person name="Glavina del Rio T."/>
            <person name="Dalin E."/>
            <person name="Tice H."/>
            <person name="Bruce D."/>
            <person name="Goodwin L."/>
            <person name="Pitluck S."/>
            <person name="Kyrpides N."/>
            <person name="Mavromatis K."/>
            <person name="Ivanova N."/>
            <person name="Ovchinnikova G."/>
            <person name="Chertkov O."/>
            <person name="Detter J.C."/>
            <person name="Han C."/>
            <person name="Larimer F."/>
            <person name="Land M."/>
            <person name="Hauser L."/>
            <person name="Markowitz V."/>
            <person name="Cheng J.-F."/>
            <person name="Hugenholtz P."/>
            <person name="Woyke T."/>
            <person name="Wu D."/>
            <person name="Tindall B."/>
            <person name="Pomrenke H.G."/>
            <person name="Brambilla E."/>
            <person name="Klenk H.-P."/>
            <person name="Eisen J.A."/>
        </authorList>
    </citation>
    <scope>NUCLEOTIDE SEQUENCE [LARGE SCALE GENOMIC DNA]</scope>
    <source>
        <strain evidence="2">ATCC 33744 / DSM 2228 / GSL</strain>
    </source>
</reference>
<protein>
    <submittedName>
        <fullName evidence="1">Uncharacterized protein</fullName>
    </submittedName>
</protein>
<dbReference type="PATRIC" id="fig|572479.3.peg.1851"/>
<proteinExistence type="predicted"/>
<evidence type="ECO:0000313" key="1">
    <source>
        <dbReference type="EMBL" id="ADO77943.1"/>
    </source>
</evidence>
<dbReference type="OrthoDB" id="2111161at2"/>
<dbReference type="HOGENOM" id="CLU_929902_0_0_9"/>
<accession>E3DQN2</accession>
<gene>
    <name evidence="1" type="ordered locus">Hprae_1818</name>
</gene>
<dbReference type="Proteomes" id="UP000006866">
    <property type="component" value="Chromosome"/>
</dbReference>
<dbReference type="EMBL" id="CP002175">
    <property type="protein sequence ID" value="ADO77943.1"/>
    <property type="molecule type" value="Genomic_DNA"/>
</dbReference>
<dbReference type="AlphaFoldDB" id="E3DQN2"/>
<evidence type="ECO:0000313" key="2">
    <source>
        <dbReference type="Proteomes" id="UP000006866"/>
    </source>
</evidence>
<name>E3DQN2_HALPG</name>
<dbReference type="RefSeq" id="WP_014553960.1">
    <property type="nucleotide sequence ID" value="NC_017455.1"/>
</dbReference>
<dbReference type="KEGG" id="hpk:Hprae_1818"/>
<reference evidence="1 2" key="2">
    <citation type="journal article" date="2011" name="Stand. Genomic Sci.">
        <title>Complete genome sequence of the extremely halophilic Halanaerobium praevalens type strain (GSL).</title>
        <authorList>
            <person name="Ivanova N."/>
            <person name="Sikorski J."/>
            <person name="Chertkov O."/>
            <person name="Nolan M."/>
            <person name="Lucas S."/>
            <person name="Hammon N."/>
            <person name="Deshpande S."/>
            <person name="Cheng J.F."/>
            <person name="Tapia R."/>
            <person name="Han C."/>
            <person name="Goodwin L."/>
            <person name="Pitluck S."/>
            <person name="Huntemann M."/>
            <person name="Liolios K."/>
            <person name="Pagani I."/>
            <person name="Mavromatis K."/>
            <person name="Ovchinikova G."/>
            <person name="Pati A."/>
            <person name="Chen A."/>
            <person name="Palaniappan K."/>
            <person name="Land M."/>
            <person name="Hauser L."/>
            <person name="Brambilla E.M."/>
            <person name="Kannan K.P."/>
            <person name="Rohde M."/>
            <person name="Tindall B.J."/>
            <person name="Goker M."/>
            <person name="Detter J.C."/>
            <person name="Woyke T."/>
            <person name="Bristow J."/>
            <person name="Eisen J.A."/>
            <person name="Markowitz V."/>
            <person name="Hugenholtz P."/>
            <person name="Kyrpides N.C."/>
            <person name="Klenk H.P."/>
            <person name="Lapidus A."/>
        </authorList>
    </citation>
    <scope>NUCLEOTIDE SEQUENCE [LARGE SCALE GENOMIC DNA]</scope>
    <source>
        <strain evidence="2">ATCC 33744 / DSM 2228 / GSL</strain>
    </source>
</reference>